<dbReference type="SUPFAM" id="SSF82199">
    <property type="entry name" value="SET domain"/>
    <property type="match status" value="1"/>
</dbReference>
<dbReference type="EMBL" id="MCGT01000055">
    <property type="protein sequence ID" value="ORX43463.1"/>
    <property type="molecule type" value="Genomic_DNA"/>
</dbReference>
<dbReference type="CDD" id="cd10524">
    <property type="entry name" value="SET_Suv4-20-like"/>
    <property type="match status" value="1"/>
</dbReference>
<comment type="caution">
    <text evidence="11">The sequence shown here is derived from an EMBL/GenBank/DDBJ whole genome shotgun (WGS) entry which is preliminary data.</text>
</comment>
<dbReference type="InterPro" id="IPR039977">
    <property type="entry name" value="Suv4-20/Set9"/>
</dbReference>
<dbReference type="Proteomes" id="UP000242146">
    <property type="component" value="Unassembled WGS sequence"/>
</dbReference>
<dbReference type="Gene3D" id="2.170.270.10">
    <property type="entry name" value="SET domain"/>
    <property type="match status" value="1"/>
</dbReference>
<dbReference type="AlphaFoldDB" id="A0A1X2G335"/>
<dbReference type="GO" id="GO:0005634">
    <property type="term" value="C:nucleus"/>
    <property type="evidence" value="ECO:0007669"/>
    <property type="project" value="UniProtKB-SubCell"/>
</dbReference>
<dbReference type="Pfam" id="PF00856">
    <property type="entry name" value="SET"/>
    <property type="match status" value="1"/>
</dbReference>
<evidence type="ECO:0000259" key="10">
    <source>
        <dbReference type="PROSITE" id="PS50280"/>
    </source>
</evidence>
<evidence type="ECO:0000256" key="2">
    <source>
        <dbReference type="ARBA" id="ARBA00004286"/>
    </source>
</evidence>
<protein>
    <submittedName>
        <fullName evidence="11">SET domain-containing protein</fullName>
    </submittedName>
</protein>
<comment type="subcellular location">
    <subcellularLocation>
        <location evidence="2">Chromosome</location>
    </subcellularLocation>
    <subcellularLocation>
        <location evidence="1">Nucleus</location>
    </subcellularLocation>
</comment>
<evidence type="ECO:0000256" key="6">
    <source>
        <dbReference type="ARBA" id="ARBA00022691"/>
    </source>
</evidence>
<dbReference type="GO" id="GO:0005694">
    <property type="term" value="C:chromosome"/>
    <property type="evidence" value="ECO:0007669"/>
    <property type="project" value="UniProtKB-SubCell"/>
</dbReference>
<dbReference type="PANTHER" id="PTHR12977">
    <property type="entry name" value="SUPPRESSOR OF VARIEGATION 4-20-RELATED"/>
    <property type="match status" value="1"/>
</dbReference>
<dbReference type="Gene3D" id="1.10.10.1700">
    <property type="entry name" value="Histone-lysine N-methyltransferase"/>
    <property type="match status" value="1"/>
</dbReference>
<evidence type="ECO:0000256" key="5">
    <source>
        <dbReference type="ARBA" id="ARBA00022679"/>
    </source>
</evidence>
<keyword evidence="4" id="KW-0489">Methyltransferase</keyword>
<keyword evidence="5" id="KW-0808">Transferase</keyword>
<dbReference type="InterPro" id="IPR046341">
    <property type="entry name" value="SET_dom_sf"/>
</dbReference>
<dbReference type="SMART" id="SM00317">
    <property type="entry name" value="SET"/>
    <property type="match status" value="1"/>
</dbReference>
<dbReference type="InterPro" id="IPR001214">
    <property type="entry name" value="SET_dom"/>
</dbReference>
<dbReference type="PROSITE" id="PS50280">
    <property type="entry name" value="SET"/>
    <property type="match status" value="1"/>
</dbReference>
<evidence type="ECO:0000313" key="12">
    <source>
        <dbReference type="Proteomes" id="UP000242146"/>
    </source>
</evidence>
<dbReference type="STRING" id="101127.A0A1X2G335"/>
<dbReference type="PANTHER" id="PTHR12977:SF4">
    <property type="entry name" value="HISTONE-LYSINE N-METHYLTRANSFERASE KMT5B"/>
    <property type="match status" value="1"/>
</dbReference>
<reference evidence="11 12" key="1">
    <citation type="submission" date="2016-07" db="EMBL/GenBank/DDBJ databases">
        <title>Pervasive Adenine N6-methylation of Active Genes in Fungi.</title>
        <authorList>
            <consortium name="DOE Joint Genome Institute"/>
            <person name="Mondo S.J."/>
            <person name="Dannebaum R.O."/>
            <person name="Kuo R.C."/>
            <person name="Labutti K."/>
            <person name="Haridas S."/>
            <person name="Kuo A."/>
            <person name="Salamov A."/>
            <person name="Ahrendt S.R."/>
            <person name="Lipzen A."/>
            <person name="Sullivan W."/>
            <person name="Andreopoulos W.B."/>
            <person name="Clum A."/>
            <person name="Lindquist E."/>
            <person name="Daum C."/>
            <person name="Ramamoorthy G.K."/>
            <person name="Gryganskyi A."/>
            <person name="Culley D."/>
            <person name="Magnuson J.K."/>
            <person name="James T.Y."/>
            <person name="O'Malley M.A."/>
            <person name="Stajich J.E."/>
            <person name="Spatafora J.W."/>
            <person name="Visel A."/>
            <person name="Grigoriev I.V."/>
        </authorList>
    </citation>
    <scope>NUCLEOTIDE SEQUENCE [LARGE SCALE GENOMIC DNA]</scope>
    <source>
        <strain evidence="11 12">NRRL 3301</strain>
    </source>
</reference>
<gene>
    <name evidence="11" type="ORF">DM01DRAFT_1340733</name>
</gene>
<feature type="compositionally biased region" description="Low complexity" evidence="9">
    <location>
        <begin position="293"/>
        <end position="304"/>
    </location>
</feature>
<keyword evidence="3" id="KW-0158">Chromosome</keyword>
<keyword evidence="7" id="KW-0156">Chromatin regulator</keyword>
<keyword evidence="8" id="KW-0539">Nucleus</keyword>
<evidence type="ECO:0000256" key="1">
    <source>
        <dbReference type="ARBA" id="ARBA00004123"/>
    </source>
</evidence>
<feature type="domain" description="SET" evidence="10">
    <location>
        <begin position="104"/>
        <end position="215"/>
    </location>
</feature>
<dbReference type="OrthoDB" id="6627536at2759"/>
<evidence type="ECO:0000256" key="4">
    <source>
        <dbReference type="ARBA" id="ARBA00022603"/>
    </source>
</evidence>
<evidence type="ECO:0000256" key="3">
    <source>
        <dbReference type="ARBA" id="ARBA00022454"/>
    </source>
</evidence>
<organism evidence="11 12">
    <name type="scientific">Hesseltinella vesiculosa</name>
    <dbReference type="NCBI Taxonomy" id="101127"/>
    <lineage>
        <taxon>Eukaryota</taxon>
        <taxon>Fungi</taxon>
        <taxon>Fungi incertae sedis</taxon>
        <taxon>Mucoromycota</taxon>
        <taxon>Mucoromycotina</taxon>
        <taxon>Mucoromycetes</taxon>
        <taxon>Mucorales</taxon>
        <taxon>Cunninghamellaceae</taxon>
        <taxon>Hesseltinella</taxon>
    </lineage>
</organism>
<keyword evidence="6" id="KW-0949">S-adenosyl-L-methionine</keyword>
<name>A0A1X2G335_9FUNG</name>
<sequence>MDFNVLSKYDDICASLFLDKQYLWFETIKMNEANGTSTFVFPSSYQIRSIIYANVIAERNIKQAVLDLLNLPFFQSFTEPMDTRGCNEFTQHMKRYLLMYMPAAGYEISDTTRYSGVEACLVATKEWHVGDEIRYCTGVLASLGPDDYAALKKSKRDFSVIYSQRKQADCLFLGPARFMNHDCGANTKFISDGDLVTFKVTKDIAVGAEITTFYGAHYFGEGNCECRCVTCESNQVGHFTNHDRQGDDAEDLDEPHRRSKRRRKQTLYKEFITNYNTPKSAGSKLTEATNDASLSSTPSTIPSSIMGSGTDDQENCLANAMTPATPLHAIREDINERHATLASDPSDAGVSTPLILRATSTGDQTGGLPAMADLRIDSLDTYDILDKQLDDDDDLSDCASDLSIMDADALKALDKACVNACVACTRPLYPTAQQQYTLQVNDKNYQEIRAHALKRCWRCARHFMLFGLEWPSRQVLRLKYTKK</sequence>
<evidence type="ECO:0000256" key="8">
    <source>
        <dbReference type="ARBA" id="ARBA00023242"/>
    </source>
</evidence>
<dbReference type="GO" id="GO:0032259">
    <property type="term" value="P:methylation"/>
    <property type="evidence" value="ECO:0007669"/>
    <property type="project" value="UniProtKB-KW"/>
</dbReference>
<accession>A0A1X2G335</accession>
<dbReference type="GO" id="GO:0042799">
    <property type="term" value="F:histone H4K20 methyltransferase activity"/>
    <property type="evidence" value="ECO:0007669"/>
    <property type="project" value="TreeGrafter"/>
</dbReference>
<feature type="region of interest" description="Disordered" evidence="9">
    <location>
        <begin position="239"/>
        <end position="264"/>
    </location>
</feature>
<feature type="region of interest" description="Disordered" evidence="9">
    <location>
        <begin position="279"/>
        <end position="304"/>
    </location>
</feature>
<keyword evidence="12" id="KW-1185">Reference proteome</keyword>
<evidence type="ECO:0000313" key="11">
    <source>
        <dbReference type="EMBL" id="ORX43463.1"/>
    </source>
</evidence>
<proteinExistence type="predicted"/>
<dbReference type="InterPro" id="IPR041938">
    <property type="entry name" value="Hist-Lys_N-MTase_N"/>
</dbReference>
<evidence type="ECO:0000256" key="9">
    <source>
        <dbReference type="SAM" id="MobiDB-lite"/>
    </source>
</evidence>
<evidence type="ECO:0000256" key="7">
    <source>
        <dbReference type="ARBA" id="ARBA00022853"/>
    </source>
</evidence>